<proteinExistence type="predicted"/>
<dbReference type="Gene3D" id="3.30.1310.10">
    <property type="entry name" value="Nucleoid-associated protein YbaB-like domain"/>
    <property type="match status" value="1"/>
</dbReference>
<organism evidence="2">
    <name type="scientific">Proboscia inermis</name>
    <dbReference type="NCBI Taxonomy" id="420281"/>
    <lineage>
        <taxon>Eukaryota</taxon>
        <taxon>Sar</taxon>
        <taxon>Stramenopiles</taxon>
        <taxon>Ochrophyta</taxon>
        <taxon>Bacillariophyta</taxon>
        <taxon>Coscinodiscophyceae</taxon>
        <taxon>Rhizosoleniophycidae</taxon>
        <taxon>Rhizosoleniales</taxon>
        <taxon>Rhizosoleniaceae</taxon>
        <taxon>Proboscia</taxon>
    </lineage>
</organism>
<dbReference type="SUPFAM" id="SSF82607">
    <property type="entry name" value="YbaB-like"/>
    <property type="match status" value="1"/>
</dbReference>
<dbReference type="AlphaFoldDB" id="A0A7S0GE96"/>
<feature type="chain" id="PRO_5030991092" description="Nucleoid-associated protein" evidence="1">
    <location>
        <begin position="20"/>
        <end position="174"/>
    </location>
</feature>
<gene>
    <name evidence="2" type="ORF">PINE0816_LOCUS15084</name>
</gene>
<feature type="signal peptide" evidence="1">
    <location>
        <begin position="1"/>
        <end position="19"/>
    </location>
</feature>
<accession>A0A7S0GE96</accession>
<sequence length="174" mass="18060">MRSSIIVIAAALVVESTHAFAPSIAFKSTISKNTMIQREMFGGSGAPPAEEDPEADKETAAAAKAMGLSVEEFNLAGKIREQMIQDVAAIRAQGGSESGGVTVVVDGNQPAGYLKINVNDTGKALGKAGLEKAVLAALKEATEEGKKGFGDAMKEMSENISKGLSGMEDMKRPS</sequence>
<reference evidence="2" key="1">
    <citation type="submission" date="2021-01" db="EMBL/GenBank/DDBJ databases">
        <authorList>
            <person name="Corre E."/>
            <person name="Pelletier E."/>
            <person name="Niang G."/>
            <person name="Scheremetjew M."/>
            <person name="Finn R."/>
            <person name="Kale V."/>
            <person name="Holt S."/>
            <person name="Cochrane G."/>
            <person name="Meng A."/>
            <person name="Brown T."/>
            <person name="Cohen L."/>
        </authorList>
    </citation>
    <scope>NUCLEOTIDE SEQUENCE</scope>
    <source>
        <strain evidence="2">CCAP1064/1</strain>
    </source>
</reference>
<evidence type="ECO:0008006" key="3">
    <source>
        <dbReference type="Google" id="ProtNLM"/>
    </source>
</evidence>
<protein>
    <recommendedName>
        <fullName evidence="3">Nucleoid-associated protein</fullName>
    </recommendedName>
</protein>
<dbReference type="EMBL" id="HBEL01032256">
    <property type="protein sequence ID" value="CAD8418949.1"/>
    <property type="molecule type" value="Transcribed_RNA"/>
</dbReference>
<evidence type="ECO:0000256" key="1">
    <source>
        <dbReference type="SAM" id="SignalP"/>
    </source>
</evidence>
<keyword evidence="1" id="KW-0732">Signal</keyword>
<evidence type="ECO:0000313" key="2">
    <source>
        <dbReference type="EMBL" id="CAD8418949.1"/>
    </source>
</evidence>
<dbReference type="InterPro" id="IPR036894">
    <property type="entry name" value="YbaB-like_sf"/>
</dbReference>
<name>A0A7S0GE96_9STRA</name>